<comment type="similarity">
    <text evidence="3">Belongs to the alpha-acetolactate decarboxylase family.</text>
</comment>
<dbReference type="Gene3D" id="3.30.1330.80">
    <property type="entry name" value="Hypothetical protein, similar to alpha- acetolactate decarboxylase, domain 2"/>
    <property type="match status" value="2"/>
</dbReference>
<dbReference type="PIRSF" id="PIRSF001332">
    <property type="entry name" value="Acetolac_decarb"/>
    <property type="match status" value="1"/>
</dbReference>
<proteinExistence type="inferred from homology"/>
<organism evidence="10">
    <name type="scientific">hydrocarbon metagenome</name>
    <dbReference type="NCBI Taxonomy" id="938273"/>
    <lineage>
        <taxon>unclassified sequences</taxon>
        <taxon>metagenomes</taxon>
        <taxon>ecological metagenomes</taxon>
    </lineage>
</organism>
<dbReference type="AlphaFoldDB" id="A0A0W8F5M8"/>
<evidence type="ECO:0000256" key="1">
    <source>
        <dbReference type="ARBA" id="ARBA00001784"/>
    </source>
</evidence>
<evidence type="ECO:0000256" key="8">
    <source>
        <dbReference type="ARBA" id="ARBA00023239"/>
    </source>
</evidence>
<dbReference type="PANTHER" id="PTHR35524">
    <property type="entry name" value="ALPHA-ACETOLACTATE DECARBOXYLASE"/>
    <property type="match status" value="1"/>
</dbReference>
<dbReference type="Pfam" id="PF03306">
    <property type="entry name" value="AAL_decarboxy"/>
    <property type="match status" value="1"/>
</dbReference>
<evidence type="ECO:0000256" key="6">
    <source>
        <dbReference type="ARBA" id="ARBA00022793"/>
    </source>
</evidence>
<evidence type="ECO:0000256" key="5">
    <source>
        <dbReference type="ARBA" id="ARBA00020164"/>
    </source>
</evidence>
<keyword evidence="8 10" id="KW-0456">Lyase</keyword>
<gene>
    <name evidence="10" type="ORF">ASZ90_014200</name>
</gene>
<keyword evidence="6" id="KW-0210">Decarboxylase</keyword>
<sequence>MSDIKIAFDRAYAAIAILFLMMAQGSLAEEDDSLYQISTIGALMQGVYDGTMTFGELGERGDFGLGTVQALDGEMVAVDGQFYQVKSDGVAYSLSDSMITPFSVVTFFDAEETINLGGRYNLSELQGYLDNSLESDNLFYAIRIDGTFDYVKTRSVPAQEKPYPPLEEAIKGQEIFEFHDVEGTVVGFRCPDYVEGVNVPGYHLHFITLDRKAGGHLLDLEIEDASAKVDSISGFEMDLPENKQFYQADLSDSQEEELERIESNPRE</sequence>
<evidence type="ECO:0000313" key="10">
    <source>
        <dbReference type="EMBL" id="KUG16129.1"/>
    </source>
</evidence>
<protein>
    <recommendedName>
        <fullName evidence="5">Alpha-acetolactate decarboxylase</fullName>
        <ecNumber evidence="4">4.1.1.5</ecNumber>
    </recommendedName>
</protein>
<accession>A0A0W8F5M8</accession>
<keyword evidence="7" id="KW-0005">Acetoin biosynthesis</keyword>
<evidence type="ECO:0000256" key="3">
    <source>
        <dbReference type="ARBA" id="ARBA00007106"/>
    </source>
</evidence>
<reference evidence="10" key="1">
    <citation type="journal article" date="2015" name="Proc. Natl. Acad. Sci. U.S.A.">
        <title>Networks of energetic and metabolic interactions define dynamics in microbial communities.</title>
        <authorList>
            <person name="Embree M."/>
            <person name="Liu J.K."/>
            <person name="Al-Bassam M.M."/>
            <person name="Zengler K."/>
        </authorList>
    </citation>
    <scope>NUCLEOTIDE SEQUENCE</scope>
</reference>
<dbReference type="PANTHER" id="PTHR35524:SF1">
    <property type="entry name" value="ALPHA-ACETOLACTATE DECARBOXYLASE"/>
    <property type="match status" value="1"/>
</dbReference>
<dbReference type="NCBIfam" id="TIGR01252">
    <property type="entry name" value="acetolac_decarb"/>
    <property type="match status" value="1"/>
</dbReference>
<dbReference type="InterPro" id="IPR005128">
    <property type="entry name" value="Acetolactate_a_deCO2ase"/>
</dbReference>
<evidence type="ECO:0000256" key="7">
    <source>
        <dbReference type="ARBA" id="ARBA00023061"/>
    </source>
</evidence>
<dbReference type="CDD" id="cd17299">
    <property type="entry name" value="acetolactate_decarboxylase"/>
    <property type="match status" value="1"/>
</dbReference>
<dbReference type="GO" id="GO:0047605">
    <property type="term" value="F:acetolactate decarboxylase activity"/>
    <property type="evidence" value="ECO:0007669"/>
    <property type="project" value="UniProtKB-EC"/>
</dbReference>
<dbReference type="EC" id="4.1.1.5" evidence="4"/>
<dbReference type="GO" id="GO:0045151">
    <property type="term" value="P:acetoin biosynthetic process"/>
    <property type="evidence" value="ECO:0007669"/>
    <property type="project" value="UniProtKB-KW"/>
</dbReference>
<evidence type="ECO:0000256" key="9">
    <source>
        <dbReference type="SAM" id="MobiDB-lite"/>
    </source>
</evidence>
<comment type="caution">
    <text evidence="10">The sequence shown here is derived from an EMBL/GenBank/DDBJ whole genome shotgun (WGS) entry which is preliminary data.</text>
</comment>
<dbReference type="UniPathway" id="UPA00626">
    <property type="reaction ID" value="UER00678"/>
</dbReference>
<name>A0A0W8F5M8_9ZZZZ</name>
<comment type="catalytic activity">
    <reaction evidence="1">
        <text>(2S)-2-acetolactate + H(+) = (R)-acetoin + CO2</text>
        <dbReference type="Rhea" id="RHEA:21580"/>
        <dbReference type="ChEBI" id="CHEBI:15378"/>
        <dbReference type="ChEBI" id="CHEBI:15686"/>
        <dbReference type="ChEBI" id="CHEBI:16526"/>
        <dbReference type="ChEBI" id="CHEBI:58476"/>
        <dbReference type="EC" id="4.1.1.5"/>
    </reaction>
</comment>
<evidence type="ECO:0000256" key="4">
    <source>
        <dbReference type="ARBA" id="ARBA00013204"/>
    </source>
</evidence>
<dbReference type="EMBL" id="LNQE01001513">
    <property type="protein sequence ID" value="KUG16129.1"/>
    <property type="molecule type" value="Genomic_DNA"/>
</dbReference>
<comment type="pathway">
    <text evidence="2">Polyol metabolism; (R,R)-butane-2,3-diol biosynthesis; (R,R)-butane-2,3-diol from pyruvate: step 2/3.</text>
</comment>
<dbReference type="SUPFAM" id="SSF117856">
    <property type="entry name" value="AF0104/ALDC/Ptd012-like"/>
    <property type="match status" value="1"/>
</dbReference>
<evidence type="ECO:0000256" key="2">
    <source>
        <dbReference type="ARBA" id="ARBA00005170"/>
    </source>
</evidence>
<feature type="region of interest" description="Disordered" evidence="9">
    <location>
        <begin position="247"/>
        <end position="267"/>
    </location>
</feature>